<dbReference type="Gene3D" id="2.30.42.10">
    <property type="match status" value="1"/>
</dbReference>
<evidence type="ECO:0000313" key="4">
    <source>
        <dbReference type="EMBL" id="HIS91451.1"/>
    </source>
</evidence>
<protein>
    <submittedName>
        <fullName evidence="4">DUF512 domain-containing protein</fullName>
    </submittedName>
</protein>
<reference evidence="4" key="2">
    <citation type="journal article" date="2021" name="PeerJ">
        <title>Extensive microbial diversity within the chicken gut microbiome revealed by metagenomics and culture.</title>
        <authorList>
            <person name="Gilroy R."/>
            <person name="Ravi A."/>
            <person name="Getino M."/>
            <person name="Pursley I."/>
            <person name="Horton D.L."/>
            <person name="Alikhan N.F."/>
            <person name="Baker D."/>
            <person name="Gharbi K."/>
            <person name="Hall N."/>
            <person name="Watson M."/>
            <person name="Adriaenssens E.M."/>
            <person name="Foster-Nyarko E."/>
            <person name="Jarju S."/>
            <person name="Secka A."/>
            <person name="Antonio M."/>
            <person name="Oren A."/>
            <person name="Chaudhuri R.R."/>
            <person name="La Ragione R."/>
            <person name="Hildebrand F."/>
            <person name="Pallen M.J."/>
        </authorList>
    </citation>
    <scope>NUCLEOTIDE SEQUENCE</scope>
    <source>
        <strain evidence="4">13766</strain>
    </source>
</reference>
<accession>A0A9D1K4N4</accession>
<evidence type="ECO:0000259" key="2">
    <source>
        <dbReference type="Pfam" id="PF17820"/>
    </source>
</evidence>
<evidence type="ECO:0000259" key="1">
    <source>
        <dbReference type="Pfam" id="PF04459"/>
    </source>
</evidence>
<evidence type="ECO:0000313" key="5">
    <source>
        <dbReference type="Proteomes" id="UP000824140"/>
    </source>
</evidence>
<gene>
    <name evidence="4" type="ORF">IAA84_00360</name>
</gene>
<sequence length="427" mass="47020">MAKRIAALEAGGIAEQLGLREGDVLFSINGEAVLDTIDYQALTCEAHIELSTSRGDFSFDKEEYEPLGVWLEADGVRLCVNHCPFCFVDQLPPHVRESMRVKDDDWRQSLIMGNFVTLTNVYGRELDRIIRRGASPLYISVHATRPELRRQLLGCARGGEILDTLSRLKEGGISYHLQAVLCPGLNDGAALEETVADLWALRPAALSLALVPVGLTKFREGLAPLRPFMPEEARAVLAIADRWREKCLREAGMRFVFPSDEFYLLAGRELPEDETYEDYPQIDNGVGMLRLFAEEYRAAHAQLRLKARKSARVILATGVSAAPFFADLLQKYPVGNVRVEVRAIRNAFFGESVTVAGLVTGGDLIAQLSGARADAVLITRTMLRAGEEVFLDDTTLEQVTSALGMPVIPVDRPGDALVDALTEFSEG</sequence>
<reference evidence="4" key="1">
    <citation type="submission" date="2020-10" db="EMBL/GenBank/DDBJ databases">
        <authorList>
            <person name="Gilroy R."/>
        </authorList>
    </citation>
    <scope>NUCLEOTIDE SEQUENCE</scope>
    <source>
        <strain evidence="4">13766</strain>
    </source>
</reference>
<feature type="domain" description="PDZ" evidence="2">
    <location>
        <begin position="5"/>
        <end position="42"/>
    </location>
</feature>
<evidence type="ECO:0000259" key="3">
    <source>
        <dbReference type="Pfam" id="PF19238"/>
    </source>
</evidence>
<dbReference type="InterPro" id="IPR041489">
    <property type="entry name" value="PDZ_6"/>
</dbReference>
<dbReference type="InterPro" id="IPR036034">
    <property type="entry name" value="PDZ_sf"/>
</dbReference>
<feature type="domain" description="DUF512" evidence="1">
    <location>
        <begin position="211"/>
        <end position="411"/>
    </location>
</feature>
<dbReference type="InterPro" id="IPR007549">
    <property type="entry name" value="DUF512"/>
</dbReference>
<comment type="caution">
    <text evidence="4">The sequence shown here is derived from an EMBL/GenBank/DDBJ whole genome shotgun (WGS) entry which is preliminary data.</text>
</comment>
<dbReference type="SUPFAM" id="SSF50156">
    <property type="entry name" value="PDZ domain-like"/>
    <property type="match status" value="1"/>
</dbReference>
<dbReference type="EMBL" id="DVJN01000007">
    <property type="protein sequence ID" value="HIS91451.1"/>
    <property type="molecule type" value="Genomic_DNA"/>
</dbReference>
<name>A0A9D1K4N4_9FIRM</name>
<organism evidence="4 5">
    <name type="scientific">Candidatus Alectryocaccomicrobium excrementavium</name>
    <dbReference type="NCBI Taxonomy" id="2840668"/>
    <lineage>
        <taxon>Bacteria</taxon>
        <taxon>Bacillati</taxon>
        <taxon>Bacillota</taxon>
        <taxon>Clostridia</taxon>
        <taxon>Candidatus Alectryocaccomicrobium</taxon>
    </lineage>
</organism>
<dbReference type="InterPro" id="IPR045375">
    <property type="entry name" value="Put_radical_SAM-like_N"/>
</dbReference>
<dbReference type="Pfam" id="PF04459">
    <property type="entry name" value="DUF512"/>
    <property type="match status" value="1"/>
</dbReference>
<dbReference type="SUPFAM" id="SSF102114">
    <property type="entry name" value="Radical SAM enzymes"/>
    <property type="match status" value="1"/>
</dbReference>
<dbReference type="Gene3D" id="3.20.20.70">
    <property type="entry name" value="Aldolase class I"/>
    <property type="match status" value="1"/>
</dbReference>
<dbReference type="InterPro" id="IPR013785">
    <property type="entry name" value="Aldolase_TIM"/>
</dbReference>
<dbReference type="Pfam" id="PF17820">
    <property type="entry name" value="PDZ_6"/>
    <property type="match status" value="1"/>
</dbReference>
<proteinExistence type="predicted"/>
<dbReference type="Pfam" id="PF19238">
    <property type="entry name" value="Radical_SAM_2"/>
    <property type="match status" value="1"/>
</dbReference>
<dbReference type="AlphaFoldDB" id="A0A9D1K4N4"/>
<dbReference type="InterPro" id="IPR058240">
    <property type="entry name" value="rSAM_sf"/>
</dbReference>
<feature type="domain" description="Putative radical SAM N-terminal" evidence="3">
    <location>
        <begin position="61"/>
        <end position="207"/>
    </location>
</feature>
<dbReference type="Proteomes" id="UP000824140">
    <property type="component" value="Unassembled WGS sequence"/>
</dbReference>